<feature type="non-terminal residue" evidence="2">
    <location>
        <position position="1"/>
    </location>
</feature>
<comment type="caution">
    <text evidence="2">The sequence shown here is derived from an EMBL/GenBank/DDBJ whole genome shotgun (WGS) entry which is preliminary data.</text>
</comment>
<feature type="compositionally biased region" description="Polar residues" evidence="1">
    <location>
        <begin position="52"/>
        <end position="63"/>
    </location>
</feature>
<proteinExistence type="predicted"/>
<protein>
    <submittedName>
        <fullName evidence="2">Uncharacterized protein</fullName>
    </submittedName>
</protein>
<organism evidence="2 3">
    <name type="scientific">Citrus unshiu</name>
    <name type="common">Satsuma mandarin</name>
    <name type="synonym">Citrus nobilis var. unshiu</name>
    <dbReference type="NCBI Taxonomy" id="55188"/>
    <lineage>
        <taxon>Eukaryota</taxon>
        <taxon>Viridiplantae</taxon>
        <taxon>Streptophyta</taxon>
        <taxon>Embryophyta</taxon>
        <taxon>Tracheophyta</taxon>
        <taxon>Spermatophyta</taxon>
        <taxon>Magnoliopsida</taxon>
        <taxon>eudicotyledons</taxon>
        <taxon>Gunneridae</taxon>
        <taxon>Pentapetalae</taxon>
        <taxon>rosids</taxon>
        <taxon>malvids</taxon>
        <taxon>Sapindales</taxon>
        <taxon>Rutaceae</taxon>
        <taxon>Aurantioideae</taxon>
        <taxon>Citrus</taxon>
    </lineage>
</organism>
<evidence type="ECO:0000313" key="2">
    <source>
        <dbReference type="EMBL" id="GAY36150.1"/>
    </source>
</evidence>
<keyword evidence="3" id="KW-1185">Reference proteome</keyword>
<sequence length="63" mass="6803">QNTSTPYPNISNHQQQSTCAKNQCAPNSSAEILQRWGLQRPGSKSRPLFAKNSDSNIGTTAAT</sequence>
<gene>
    <name evidence="2" type="ORF">CUMW_279220</name>
</gene>
<accession>A0A2H5N7G0</accession>
<feature type="region of interest" description="Disordered" evidence="1">
    <location>
        <begin position="39"/>
        <end position="63"/>
    </location>
</feature>
<evidence type="ECO:0000256" key="1">
    <source>
        <dbReference type="SAM" id="MobiDB-lite"/>
    </source>
</evidence>
<evidence type="ECO:0000313" key="3">
    <source>
        <dbReference type="Proteomes" id="UP000236630"/>
    </source>
</evidence>
<dbReference type="EMBL" id="BDQV01002121">
    <property type="protein sequence ID" value="GAY36150.1"/>
    <property type="molecule type" value="Genomic_DNA"/>
</dbReference>
<dbReference type="AlphaFoldDB" id="A0A2H5N7G0"/>
<reference evidence="2 3" key="1">
    <citation type="journal article" date="2017" name="Front. Genet.">
        <title>Draft sequencing of the heterozygous diploid genome of Satsuma (Citrus unshiu Marc.) using a hybrid assembly approach.</title>
        <authorList>
            <person name="Shimizu T."/>
            <person name="Tanizawa Y."/>
            <person name="Mochizuki T."/>
            <person name="Nagasaki H."/>
            <person name="Yoshioka T."/>
            <person name="Toyoda A."/>
            <person name="Fujiyama A."/>
            <person name="Kaminuma E."/>
            <person name="Nakamura Y."/>
        </authorList>
    </citation>
    <scope>NUCLEOTIDE SEQUENCE [LARGE SCALE GENOMIC DNA]</scope>
    <source>
        <strain evidence="3">cv. Miyagawa wase</strain>
    </source>
</reference>
<dbReference type="Proteomes" id="UP000236630">
    <property type="component" value="Unassembled WGS sequence"/>
</dbReference>
<name>A0A2H5N7G0_CITUN</name>
<feature type="region of interest" description="Disordered" evidence="1">
    <location>
        <begin position="1"/>
        <end position="22"/>
    </location>
</feature>